<proteinExistence type="predicted"/>
<evidence type="ECO:0000313" key="1">
    <source>
        <dbReference type="EMBL" id="KAF8779593.1"/>
    </source>
</evidence>
<keyword evidence="2" id="KW-1185">Reference proteome</keyword>
<dbReference type="AlphaFoldDB" id="A0A8T0EX72"/>
<protein>
    <submittedName>
        <fullName evidence="1">Uncharacterized protein</fullName>
    </submittedName>
</protein>
<name>A0A8T0EX72_ARGBR</name>
<dbReference type="EMBL" id="JABXBU010002012">
    <property type="protein sequence ID" value="KAF8779593.1"/>
    <property type="molecule type" value="Genomic_DNA"/>
</dbReference>
<accession>A0A8T0EX72</accession>
<gene>
    <name evidence="1" type="ORF">HNY73_013706</name>
</gene>
<sequence length="102" mass="12186">MLLLKSINNTTPSGMDARRFKRLTLKLYEESGVPIEPCGQNEIKQFEEFLDVQVHISAEHFNKVRCRHLKKMLFTVPERIYNNKRSRSIFIHNYTIRMYGRL</sequence>
<evidence type="ECO:0000313" key="2">
    <source>
        <dbReference type="Proteomes" id="UP000807504"/>
    </source>
</evidence>
<organism evidence="1 2">
    <name type="scientific">Argiope bruennichi</name>
    <name type="common">Wasp spider</name>
    <name type="synonym">Aranea bruennichi</name>
    <dbReference type="NCBI Taxonomy" id="94029"/>
    <lineage>
        <taxon>Eukaryota</taxon>
        <taxon>Metazoa</taxon>
        <taxon>Ecdysozoa</taxon>
        <taxon>Arthropoda</taxon>
        <taxon>Chelicerata</taxon>
        <taxon>Arachnida</taxon>
        <taxon>Araneae</taxon>
        <taxon>Araneomorphae</taxon>
        <taxon>Entelegynae</taxon>
        <taxon>Araneoidea</taxon>
        <taxon>Araneidae</taxon>
        <taxon>Argiope</taxon>
    </lineage>
</organism>
<reference evidence="1" key="2">
    <citation type="submission" date="2020-06" db="EMBL/GenBank/DDBJ databases">
        <authorList>
            <person name="Sheffer M."/>
        </authorList>
    </citation>
    <scope>NUCLEOTIDE SEQUENCE</scope>
</reference>
<comment type="caution">
    <text evidence="1">The sequence shown here is derived from an EMBL/GenBank/DDBJ whole genome shotgun (WGS) entry which is preliminary data.</text>
</comment>
<reference evidence="1" key="1">
    <citation type="journal article" date="2020" name="bioRxiv">
        <title>Chromosome-level reference genome of the European wasp spider Argiope bruennichi: a resource for studies on range expansion and evolutionary adaptation.</title>
        <authorList>
            <person name="Sheffer M.M."/>
            <person name="Hoppe A."/>
            <person name="Krehenwinkel H."/>
            <person name="Uhl G."/>
            <person name="Kuss A.W."/>
            <person name="Jensen L."/>
            <person name="Jensen C."/>
            <person name="Gillespie R.G."/>
            <person name="Hoff K.J."/>
            <person name="Prost S."/>
        </authorList>
    </citation>
    <scope>NUCLEOTIDE SEQUENCE</scope>
</reference>
<dbReference type="Proteomes" id="UP000807504">
    <property type="component" value="Unassembled WGS sequence"/>
</dbReference>